<proteinExistence type="predicted"/>
<organism evidence="2">
    <name type="scientific">uncultured delta proteobacterium HF0200_39L23</name>
    <dbReference type="NCBI Taxonomy" id="710832"/>
    <lineage>
        <taxon>Bacteria</taxon>
        <taxon>Deltaproteobacteria</taxon>
        <taxon>environmental samples</taxon>
    </lineage>
</organism>
<keyword evidence="1" id="KW-0812">Transmembrane</keyword>
<evidence type="ECO:0008006" key="3">
    <source>
        <dbReference type="Google" id="ProtNLM"/>
    </source>
</evidence>
<dbReference type="AlphaFoldDB" id="E0XXX1"/>
<reference evidence="2" key="1">
    <citation type="journal article" date="2011" name="Environ. Microbiol.">
        <title>Time-series analyses of Monterey Bay coastal microbial picoplankton using a 'genome proxy' microarray.</title>
        <authorList>
            <person name="Rich V.I."/>
            <person name="Pham V.D."/>
            <person name="Eppley J."/>
            <person name="Shi Y."/>
            <person name="DeLong E.F."/>
        </authorList>
    </citation>
    <scope>NUCLEOTIDE SEQUENCE</scope>
</reference>
<sequence length="61" mass="7278">MVGMQIWLMRVFFLIYTPLGIGPILYIFYYIVMRVRGSAPPIEEKTSNLQVTKIESRYYRN</sequence>
<keyword evidence="1" id="KW-0472">Membrane</keyword>
<feature type="transmembrane region" description="Helical" evidence="1">
    <location>
        <begin position="6"/>
        <end position="32"/>
    </location>
</feature>
<evidence type="ECO:0000256" key="1">
    <source>
        <dbReference type="SAM" id="Phobius"/>
    </source>
</evidence>
<protein>
    <recommendedName>
        <fullName evidence="3">Phage shock protein PspC N-terminal domain-containing protein</fullName>
    </recommendedName>
</protein>
<dbReference type="EMBL" id="GU474915">
    <property type="protein sequence ID" value="ADI19262.1"/>
    <property type="molecule type" value="Genomic_DNA"/>
</dbReference>
<accession>E0XXX1</accession>
<evidence type="ECO:0000313" key="2">
    <source>
        <dbReference type="EMBL" id="ADI19262.1"/>
    </source>
</evidence>
<name>E0XXX1_9DELT</name>
<keyword evidence="1" id="KW-1133">Transmembrane helix</keyword>